<dbReference type="Pfam" id="PF01118">
    <property type="entry name" value="Semialdhyde_dh"/>
    <property type="match status" value="1"/>
</dbReference>
<dbReference type="PANTHER" id="PTHR46278">
    <property type="entry name" value="DEHYDROGENASE, PUTATIVE-RELATED"/>
    <property type="match status" value="1"/>
</dbReference>
<protein>
    <submittedName>
        <fullName evidence="3">Aspartate-semialdehyde dehydrogenase</fullName>
    </submittedName>
</protein>
<evidence type="ECO:0000259" key="2">
    <source>
        <dbReference type="Pfam" id="PF01118"/>
    </source>
</evidence>
<dbReference type="HOGENOM" id="CLU_3043575_0_0_9"/>
<dbReference type="PATRIC" id="fig|717960.3.peg.1425"/>
<dbReference type="PANTHER" id="PTHR46278:SF2">
    <property type="entry name" value="ASPARTATE-SEMIALDEHYDE DEHYDROGENASE"/>
    <property type="match status" value="1"/>
</dbReference>
<comment type="similarity">
    <text evidence="1">Belongs to the aspartate-semialdehyde dehydrogenase family.</text>
</comment>
<dbReference type="GO" id="GO:0051287">
    <property type="term" value="F:NAD binding"/>
    <property type="evidence" value="ECO:0007669"/>
    <property type="project" value="InterPro"/>
</dbReference>
<reference evidence="3 4" key="2">
    <citation type="submission" date="2010-03" db="EMBL/GenBank/DDBJ databases">
        <authorList>
            <person name="Pajon A."/>
        </authorList>
    </citation>
    <scope>NUCLEOTIDE SEQUENCE [LARGE SCALE GENOMIC DNA]</scope>
    <source>
        <strain evidence="3 4">T2-87</strain>
    </source>
</reference>
<dbReference type="Gene3D" id="3.40.50.720">
    <property type="entry name" value="NAD(P)-binding Rossmann-like Domain"/>
    <property type="match status" value="1"/>
</dbReference>
<evidence type="ECO:0000256" key="1">
    <source>
        <dbReference type="ARBA" id="ARBA00010584"/>
    </source>
</evidence>
<dbReference type="EMBL" id="FP929041">
    <property type="protein sequence ID" value="CBK89169.1"/>
    <property type="molecule type" value="Genomic_DNA"/>
</dbReference>
<evidence type="ECO:0000313" key="4">
    <source>
        <dbReference type="Proteomes" id="UP000008801"/>
    </source>
</evidence>
<dbReference type="Proteomes" id="UP000008801">
    <property type="component" value="Chromosome"/>
</dbReference>
<organism evidence="3 4">
    <name type="scientific">Faecalitalea cylindroides T2-87</name>
    <dbReference type="NCBI Taxonomy" id="717960"/>
    <lineage>
        <taxon>Bacteria</taxon>
        <taxon>Bacillati</taxon>
        <taxon>Bacillota</taxon>
        <taxon>Erysipelotrichia</taxon>
        <taxon>Erysipelotrichales</taxon>
        <taxon>Erysipelotrichaceae</taxon>
        <taxon>Faecalitalea</taxon>
    </lineage>
</organism>
<dbReference type="GO" id="GO:0016620">
    <property type="term" value="F:oxidoreductase activity, acting on the aldehyde or oxo group of donors, NAD or NADP as acceptor"/>
    <property type="evidence" value="ECO:0007669"/>
    <property type="project" value="InterPro"/>
</dbReference>
<dbReference type="STRING" id="717960.EC1_19490"/>
<feature type="domain" description="Semialdehyde dehydrogenase NAD-binding" evidence="2">
    <location>
        <begin position="4"/>
        <end position="46"/>
    </location>
</feature>
<sequence length="54" mass="5835">MKTIAIVGATGAVGQQMLKCLEERNIQCNLKLLASARSKGKNSNSSIKKLFVKN</sequence>
<dbReference type="InterPro" id="IPR000534">
    <property type="entry name" value="Semialdehyde_DH_NAD-bd"/>
</dbReference>
<dbReference type="InterPro" id="IPR036291">
    <property type="entry name" value="NAD(P)-bd_dom_sf"/>
</dbReference>
<accession>D4JG47</accession>
<name>D4JG47_9FIRM</name>
<reference evidence="3 4" key="1">
    <citation type="submission" date="2010-03" db="EMBL/GenBank/DDBJ databases">
        <title>The genome sequence of Eubacterium cylindroides T2-87.</title>
        <authorList>
            <consortium name="metaHIT consortium -- http://www.metahit.eu/"/>
            <person name="Pajon A."/>
            <person name="Turner K."/>
            <person name="Parkhill J."/>
            <person name="Duncan S."/>
            <person name="Flint H."/>
        </authorList>
    </citation>
    <scope>NUCLEOTIDE SEQUENCE [LARGE SCALE GENOMIC DNA]</scope>
    <source>
        <strain evidence="3 4">T2-87</strain>
    </source>
</reference>
<evidence type="ECO:0000313" key="3">
    <source>
        <dbReference type="EMBL" id="CBK89169.1"/>
    </source>
</evidence>
<dbReference type="SUPFAM" id="SSF51735">
    <property type="entry name" value="NAD(P)-binding Rossmann-fold domains"/>
    <property type="match status" value="1"/>
</dbReference>
<proteinExistence type="inferred from homology"/>
<gene>
    <name evidence="3" type="ORF">EC1_19490</name>
</gene>
<dbReference type="AlphaFoldDB" id="D4JG47"/>
<dbReference type="KEGG" id="euc:EC1_19490"/>